<name>A0ACA9QKF6_9GLOM</name>
<protein>
    <submittedName>
        <fullName evidence="1">268_t:CDS:1</fullName>
    </submittedName>
</protein>
<organism evidence="1 2">
    <name type="scientific">Acaulospora colombiana</name>
    <dbReference type="NCBI Taxonomy" id="27376"/>
    <lineage>
        <taxon>Eukaryota</taxon>
        <taxon>Fungi</taxon>
        <taxon>Fungi incertae sedis</taxon>
        <taxon>Mucoromycota</taxon>
        <taxon>Glomeromycotina</taxon>
        <taxon>Glomeromycetes</taxon>
        <taxon>Diversisporales</taxon>
        <taxon>Acaulosporaceae</taxon>
        <taxon>Acaulospora</taxon>
    </lineage>
</organism>
<dbReference type="Proteomes" id="UP000789525">
    <property type="component" value="Unassembled WGS sequence"/>
</dbReference>
<accession>A0ACA9QKF6</accession>
<feature type="non-terminal residue" evidence="1">
    <location>
        <position position="1"/>
    </location>
</feature>
<evidence type="ECO:0000313" key="1">
    <source>
        <dbReference type="EMBL" id="CAG8756304.1"/>
    </source>
</evidence>
<evidence type="ECO:0000313" key="2">
    <source>
        <dbReference type="Proteomes" id="UP000789525"/>
    </source>
</evidence>
<comment type="caution">
    <text evidence="1">The sequence shown here is derived from an EMBL/GenBank/DDBJ whole genome shotgun (WGS) entry which is preliminary data.</text>
</comment>
<keyword evidence="2" id="KW-1185">Reference proteome</keyword>
<proteinExistence type="predicted"/>
<sequence length="252" mass="28369">HNIQKIDAAWDQVRRPPMEPITDFWQARVPREMKGPDGIHPISSIPQHESRILLSLAIDWFNPYHNKIAGKSASTGVMFMTCLNLPLMERLKPENIYFVGIMPGKKQQSNLDGILRPLVDELLEYWNTGVYLTGLPGIDCPRLVRSALVQLICDLPAARSVAGRGAADKLLKADPRAVRWSELNRLPYWNPITYTVLDAMHLILLGMCQFHWRKFWGGDHIPSNTGDATIPSLIIPQSSLITGDEPAYPSLE</sequence>
<reference evidence="1" key="1">
    <citation type="submission" date="2021-06" db="EMBL/GenBank/DDBJ databases">
        <authorList>
            <person name="Kallberg Y."/>
            <person name="Tangrot J."/>
            <person name="Rosling A."/>
        </authorList>
    </citation>
    <scope>NUCLEOTIDE SEQUENCE</scope>
    <source>
        <strain evidence="1">CL356</strain>
    </source>
</reference>
<dbReference type="EMBL" id="CAJVPT010056107">
    <property type="protein sequence ID" value="CAG8756304.1"/>
    <property type="molecule type" value="Genomic_DNA"/>
</dbReference>
<gene>
    <name evidence="1" type="ORF">ACOLOM_LOCUS12977</name>
</gene>
<feature type="non-terminal residue" evidence="1">
    <location>
        <position position="252"/>
    </location>
</feature>